<dbReference type="GO" id="GO:0000976">
    <property type="term" value="F:transcription cis-regulatory region binding"/>
    <property type="evidence" value="ECO:0007669"/>
    <property type="project" value="TreeGrafter"/>
</dbReference>
<dbReference type="PROSITE" id="PS01081">
    <property type="entry name" value="HTH_TETR_1"/>
    <property type="match status" value="1"/>
</dbReference>
<name>B0T1W2_CAUSK</name>
<gene>
    <name evidence="6" type="ordered locus">Caul_4603</name>
</gene>
<dbReference type="STRING" id="366602.Caul_4603"/>
<proteinExistence type="predicted"/>
<dbReference type="InterPro" id="IPR050109">
    <property type="entry name" value="HTH-type_TetR-like_transc_reg"/>
</dbReference>
<dbReference type="EMBL" id="CP000927">
    <property type="protein sequence ID" value="ABZ73723.1"/>
    <property type="molecule type" value="Genomic_DNA"/>
</dbReference>
<keyword evidence="3" id="KW-0804">Transcription</keyword>
<dbReference type="InterPro" id="IPR023772">
    <property type="entry name" value="DNA-bd_HTH_TetR-type_CS"/>
</dbReference>
<dbReference type="GO" id="GO:0003700">
    <property type="term" value="F:DNA-binding transcription factor activity"/>
    <property type="evidence" value="ECO:0007669"/>
    <property type="project" value="TreeGrafter"/>
</dbReference>
<dbReference type="InterPro" id="IPR009057">
    <property type="entry name" value="Homeodomain-like_sf"/>
</dbReference>
<dbReference type="SUPFAM" id="SSF48498">
    <property type="entry name" value="Tetracyclin repressor-like, C-terminal domain"/>
    <property type="match status" value="1"/>
</dbReference>
<dbReference type="eggNOG" id="COG1309">
    <property type="taxonomic scope" value="Bacteria"/>
</dbReference>
<dbReference type="PANTHER" id="PTHR30055">
    <property type="entry name" value="HTH-TYPE TRANSCRIPTIONAL REGULATOR RUTR"/>
    <property type="match status" value="1"/>
</dbReference>
<evidence type="ECO:0000256" key="2">
    <source>
        <dbReference type="ARBA" id="ARBA00023125"/>
    </source>
</evidence>
<evidence type="ECO:0000313" key="6">
    <source>
        <dbReference type="EMBL" id="ABZ73723.1"/>
    </source>
</evidence>
<organism evidence="6">
    <name type="scientific">Caulobacter sp. (strain K31)</name>
    <dbReference type="NCBI Taxonomy" id="366602"/>
    <lineage>
        <taxon>Bacteria</taxon>
        <taxon>Pseudomonadati</taxon>
        <taxon>Pseudomonadota</taxon>
        <taxon>Alphaproteobacteria</taxon>
        <taxon>Caulobacterales</taxon>
        <taxon>Caulobacteraceae</taxon>
        <taxon>Caulobacter</taxon>
    </lineage>
</organism>
<dbReference type="Gene3D" id="1.10.357.10">
    <property type="entry name" value="Tetracycline Repressor, domain 2"/>
    <property type="match status" value="1"/>
</dbReference>
<dbReference type="SUPFAM" id="SSF46689">
    <property type="entry name" value="Homeodomain-like"/>
    <property type="match status" value="1"/>
</dbReference>
<dbReference type="Pfam" id="PF00440">
    <property type="entry name" value="TetR_N"/>
    <property type="match status" value="1"/>
</dbReference>
<protein>
    <submittedName>
        <fullName evidence="6">Transcriptional regulator, TetR family</fullName>
    </submittedName>
</protein>
<dbReference type="OrthoDB" id="2356263at2"/>
<reference evidence="6" key="1">
    <citation type="submission" date="2008-01" db="EMBL/GenBank/DDBJ databases">
        <title>Complete sequence of chromosome of Caulobacter sp. K31.</title>
        <authorList>
            <consortium name="US DOE Joint Genome Institute"/>
            <person name="Copeland A."/>
            <person name="Lucas S."/>
            <person name="Lapidus A."/>
            <person name="Barry K."/>
            <person name="Glavina del Rio T."/>
            <person name="Dalin E."/>
            <person name="Tice H."/>
            <person name="Pitluck S."/>
            <person name="Bruce D."/>
            <person name="Goodwin L."/>
            <person name="Thompson L.S."/>
            <person name="Brettin T."/>
            <person name="Detter J.C."/>
            <person name="Han C."/>
            <person name="Schmutz J."/>
            <person name="Larimer F."/>
            <person name="Land M."/>
            <person name="Hauser L."/>
            <person name="Kyrpides N."/>
            <person name="Kim E."/>
            <person name="Stephens C."/>
            <person name="Richardson P."/>
        </authorList>
    </citation>
    <scope>NUCLEOTIDE SEQUENCE [LARGE SCALE GENOMIC DNA]</scope>
    <source>
        <strain evidence="6">K31</strain>
    </source>
</reference>
<keyword evidence="1" id="KW-0805">Transcription regulation</keyword>
<evidence type="ECO:0000256" key="1">
    <source>
        <dbReference type="ARBA" id="ARBA00023015"/>
    </source>
</evidence>
<evidence type="ECO:0000256" key="4">
    <source>
        <dbReference type="PROSITE-ProRule" id="PRU00335"/>
    </source>
</evidence>
<accession>B0T1W2</accession>
<dbReference type="InterPro" id="IPR001647">
    <property type="entry name" value="HTH_TetR"/>
</dbReference>
<dbReference type="Pfam" id="PF17939">
    <property type="entry name" value="TetR_C_30"/>
    <property type="match status" value="1"/>
</dbReference>
<feature type="domain" description="HTH tetR-type" evidence="5">
    <location>
        <begin position="18"/>
        <end position="78"/>
    </location>
</feature>
<sequence length="240" mass="26911">MAVAPKLEGRRTRAEQRAGTVKTILDTSEELFAQLGYFGVTIKDVADRMGIHPALIHYYFDGKKALFDAVFERRVEYAVTTRTAGLDAYEAEAGDHPTVEGALRCYYDQAFDVYINGDEGWRNFGRIFSQVNNAPGYGAEKMDTYFDPLVLRLIGLLQKALPDAAPEDLFWSFQFTSGAYSLILSRTGRIDRLSNNLCASDDFEAVRERFVTFMAAGFEALYRRRKPKSASAKSPAPRLA</sequence>
<keyword evidence="2 4" id="KW-0238">DNA-binding</keyword>
<evidence type="ECO:0000259" key="5">
    <source>
        <dbReference type="PROSITE" id="PS50977"/>
    </source>
</evidence>
<dbReference type="PROSITE" id="PS50977">
    <property type="entry name" value="HTH_TETR_2"/>
    <property type="match status" value="1"/>
</dbReference>
<dbReference type="PANTHER" id="PTHR30055:SF234">
    <property type="entry name" value="HTH-TYPE TRANSCRIPTIONAL REGULATOR BETI"/>
    <property type="match status" value="1"/>
</dbReference>
<feature type="DNA-binding region" description="H-T-H motif" evidence="4">
    <location>
        <begin position="41"/>
        <end position="60"/>
    </location>
</feature>
<dbReference type="PRINTS" id="PR00455">
    <property type="entry name" value="HTHTETR"/>
</dbReference>
<dbReference type="HOGENOM" id="CLU_069356_19_1_5"/>
<dbReference type="AlphaFoldDB" id="B0T1W2"/>
<dbReference type="KEGG" id="cak:Caul_4603"/>
<evidence type="ECO:0000256" key="3">
    <source>
        <dbReference type="ARBA" id="ARBA00023163"/>
    </source>
</evidence>
<dbReference type="InterPro" id="IPR041586">
    <property type="entry name" value="PsrA_TetR_C"/>
</dbReference>
<dbReference type="InterPro" id="IPR036271">
    <property type="entry name" value="Tet_transcr_reg_TetR-rel_C_sf"/>
</dbReference>